<proteinExistence type="predicted"/>
<dbReference type="OrthoDB" id="7594060at2"/>
<feature type="domain" description="PIN" evidence="2">
    <location>
        <begin position="1140"/>
        <end position="1247"/>
    </location>
</feature>
<evidence type="ECO:0000259" key="2">
    <source>
        <dbReference type="Pfam" id="PF20698"/>
    </source>
</evidence>
<evidence type="ECO:0000259" key="1">
    <source>
        <dbReference type="Pfam" id="PF04471"/>
    </source>
</evidence>
<name>A0A2S6N5P4_9HYPH</name>
<evidence type="ECO:0000313" key="5">
    <source>
        <dbReference type="Proteomes" id="UP000239089"/>
    </source>
</evidence>
<comment type="caution">
    <text evidence="4">The sequence shown here is derived from an EMBL/GenBank/DDBJ whole genome shotgun (WGS) entry which is preliminary data.</text>
</comment>
<feature type="domain" description="HTH" evidence="3">
    <location>
        <begin position="881"/>
        <end position="950"/>
    </location>
</feature>
<keyword evidence="5" id="KW-1185">Reference proteome</keyword>
<sequence>MPSILTRDSVEAELAQVRRAEDADAGATRAAYGALTPEDFELLLYDLFRADGGSGEYYDTATLMITGADRGRDVWLTREERPSGLVQCKRVAGAFTVPDTVREVIKFLLFAEIDKSLLPDAENFQYNLAVSSEPAGKVVGFFTAPITWFRDNDADIEKHLREVVGKYTSFDGIDVPSVLPRMKTRLLSFRYSLIRPVDLDERLEHHPSVRARFFRVRQVIDHESMRAMLDAKFEAEQRRNQRFVNPLSQALLDEEVRREIERIRRRRFFDGANTQDDAAKLTKRLVGGDLSSAADGTRSAAIGACARWQALKGEPDRIQQAIDEANRLGDSEDARIASAFLVAKTDWQQALAALAPVNSGPRRMAALQVVLGDQGPVLALQWCTTAEIDFLNLDSDGRHVLLTVRLQAGDWDGAFADAVRFTDEDFISTPAALWMAAVALLGQAVPGDLRSELLGGAPFAAREFPLADNENALANRREAARLSRLAEIAATKLECKSDAVLFACTALWLELRDSQATHEAMQRLQAHLSDGESAMPFLPLALSFHVPLDLDFIERVLARREALQPLGSSDLAVARLSLAVHQANAEDAADYFLRHRELILRHLKKPEIYCVEIRLLIEAGRHELARERLSETENELDPAHLDLLKSAVAQSSNEQLTAELEAQYERQPSTVHLARLVDQLRAQGYSDRYFELGRKLVTTTKVATDAEHFIHFLLCHERHDEAAMVLDDIEDVVSTSATLRGFLAWSRYRQGNFKEASRLVEALRSERDTANDRALFVNILIATGRWPELGTFVEAEWAVCEKRSAEELLGISQLAARINSPRLWTLLQATATHPDADARILLGCYITATQAGRENEPEVGRWFQDAVSLSGEDGPIKHASLDELISEAPAWSRHVDDVWAQLRKGAAPLAVVAQVLHRSSLEMQLAVMVANREQPDPRRRGVIPAFSGARGAPDPQAATIGLSGSALVTLTYLGEIERVIQRDGGITIPHSTLSWLFEERGKLAFHQPSRIKAAHAMSRAIARMRLHRFTAMSAVEGQLAEAVGPDLATMLSSAIVIDDTRVQRIVVRSAPVHKLGSLRREEADLSCFSNVLCSCLAVIDKLAERGHLTLDEEEYARAYLERQETRWPREPTIQDGAELYLDDLSVAYLRTTRVLDKLAAAGLKAFVSEREIHEANAFIELETRAEAIDEVVERLRRTLASGIERGAVATDSMFKADKLAGHPDVAVLHLAGKVDAIVCDDRFMNQHLNMEGKDGSSVIWTSLDAIRSLNASDSQESLCRHRTALRQAGYILISASADELIEMIARAKTRDSSVVETGELRAYRENLQLAQMRGWLSLPLEAHWFDTMLTDLANAVVAQWNDDVSEADARARSKWLLERADLRNWAGQTDQEDNLNMARFGLAIIVNSLLLSHSCIGSREAAARFEKWLEDVVDDLKNEDLTIYNKLVEASRATVLMRVAIDV</sequence>
<dbReference type="GO" id="GO:0009307">
    <property type="term" value="P:DNA restriction-modification system"/>
    <property type="evidence" value="ECO:0007669"/>
    <property type="project" value="InterPro"/>
</dbReference>
<dbReference type="InterPro" id="IPR007560">
    <property type="entry name" value="Restrct_endonuc_IV_Mrr"/>
</dbReference>
<evidence type="ECO:0000313" key="4">
    <source>
        <dbReference type="EMBL" id="PPQ29934.1"/>
    </source>
</evidence>
<dbReference type="Pfam" id="PF04471">
    <property type="entry name" value="Mrr_cat"/>
    <property type="match status" value="1"/>
</dbReference>
<organism evidence="4 5">
    <name type="scientific">Rhodoblastus sphagnicola</name>
    <dbReference type="NCBI Taxonomy" id="333368"/>
    <lineage>
        <taxon>Bacteria</taxon>
        <taxon>Pseudomonadati</taxon>
        <taxon>Pseudomonadota</taxon>
        <taxon>Alphaproteobacteria</taxon>
        <taxon>Hyphomicrobiales</taxon>
        <taxon>Rhodoblastaceae</taxon>
        <taxon>Rhodoblastus</taxon>
    </lineage>
</organism>
<dbReference type="Pfam" id="PF24407">
    <property type="entry name" value="HTH_upst_double_PIN"/>
    <property type="match status" value="1"/>
</dbReference>
<dbReference type="Pfam" id="PF20698">
    <property type="entry name" value="PIN-TPR-GreABC"/>
    <property type="match status" value="1"/>
</dbReference>
<dbReference type="InterPro" id="IPR056620">
    <property type="entry name" value="HTH_next_PIN-TPR-GreABC"/>
</dbReference>
<gene>
    <name evidence="4" type="ORF">CCR94_13820</name>
</gene>
<dbReference type="EMBL" id="NHSJ01000086">
    <property type="protein sequence ID" value="PPQ29934.1"/>
    <property type="molecule type" value="Genomic_DNA"/>
</dbReference>
<reference evidence="4 5" key="1">
    <citation type="journal article" date="2018" name="Arch. Microbiol.">
        <title>New insights into the metabolic potential of the phototrophic purple bacterium Rhodopila globiformis DSM 161(T) from its draft genome sequence and evidence for a vanadium-dependent nitrogenase.</title>
        <authorList>
            <person name="Imhoff J.F."/>
            <person name="Rahn T."/>
            <person name="Kunzel S."/>
            <person name="Neulinger S.C."/>
        </authorList>
    </citation>
    <scope>NUCLEOTIDE SEQUENCE [LARGE SCALE GENOMIC DNA]</scope>
    <source>
        <strain evidence="4 5">DSM 16996</strain>
    </source>
</reference>
<feature type="domain" description="Restriction endonuclease type IV Mrr" evidence="1">
    <location>
        <begin position="35"/>
        <end position="118"/>
    </location>
</feature>
<dbReference type="RefSeq" id="WP_104508444.1">
    <property type="nucleotide sequence ID" value="NZ_JACIGC010000051.1"/>
</dbReference>
<protein>
    <submittedName>
        <fullName evidence="4">Uncharacterized protein</fullName>
    </submittedName>
</protein>
<dbReference type="InterPro" id="IPR048987">
    <property type="entry name" value="PIN-TPR-GreABC"/>
</dbReference>
<dbReference type="GO" id="GO:0003677">
    <property type="term" value="F:DNA binding"/>
    <property type="evidence" value="ECO:0007669"/>
    <property type="project" value="InterPro"/>
</dbReference>
<evidence type="ECO:0000259" key="3">
    <source>
        <dbReference type="Pfam" id="PF24407"/>
    </source>
</evidence>
<accession>A0A2S6N5P4</accession>
<dbReference type="GO" id="GO:0004519">
    <property type="term" value="F:endonuclease activity"/>
    <property type="evidence" value="ECO:0007669"/>
    <property type="project" value="InterPro"/>
</dbReference>
<dbReference type="Proteomes" id="UP000239089">
    <property type="component" value="Unassembled WGS sequence"/>
</dbReference>